<keyword evidence="2" id="KW-0442">Lipid degradation</keyword>
<dbReference type="SUPFAM" id="SSF52151">
    <property type="entry name" value="FabD/lysophospholipase-like"/>
    <property type="match status" value="1"/>
</dbReference>
<feature type="short sequence motif" description="GXSXG" evidence="2">
    <location>
        <begin position="68"/>
        <end position="72"/>
    </location>
</feature>
<evidence type="ECO:0000256" key="1">
    <source>
        <dbReference type="ARBA" id="ARBA00023098"/>
    </source>
</evidence>
<dbReference type="PANTHER" id="PTHR46394:SF1">
    <property type="entry name" value="PNPLA DOMAIN-CONTAINING PROTEIN"/>
    <property type="match status" value="1"/>
</dbReference>
<accession>A0A2H4T2U1</accession>
<proteinExistence type="predicted"/>
<dbReference type="KEGG" id="vg:41701374"/>
<evidence type="ECO:0000256" key="2">
    <source>
        <dbReference type="PROSITE-ProRule" id="PRU01161"/>
    </source>
</evidence>
<dbReference type="PROSITE" id="PS51635">
    <property type="entry name" value="PNPLA"/>
    <property type="match status" value="1"/>
</dbReference>
<dbReference type="InterPro" id="IPR002641">
    <property type="entry name" value="PNPLA_dom"/>
</dbReference>
<evidence type="ECO:0000313" key="5">
    <source>
        <dbReference type="Proteomes" id="UP000289333"/>
    </source>
</evidence>
<comment type="caution">
    <text evidence="2">Lacks conserved residue(s) required for the propagation of feature annotation.</text>
</comment>
<keyword evidence="1 2" id="KW-0443">Lipid metabolism</keyword>
<organism evidence="4">
    <name type="scientific">Tomelloso virus</name>
    <dbReference type="NCBI Taxonomy" id="2053981"/>
    <lineage>
        <taxon>Viruses</taxon>
        <taxon>Viruses incertae sedis</taxon>
        <taxon>Naldaviricetes</taxon>
        <taxon>Lefavirales</taxon>
        <taxon>Nudiviridae</taxon>
        <taxon>Alphanudivirus</taxon>
        <taxon>Alphanudivirus alterdromelanogasteris</taxon>
    </lineage>
</organism>
<dbReference type="GO" id="GO:0016787">
    <property type="term" value="F:hydrolase activity"/>
    <property type="evidence" value="ECO:0007669"/>
    <property type="project" value="UniProtKB-UniRule"/>
</dbReference>
<dbReference type="Proteomes" id="UP000289333">
    <property type="component" value="Segment"/>
</dbReference>
<dbReference type="Pfam" id="PF01734">
    <property type="entry name" value="Patatin"/>
    <property type="match status" value="1"/>
</dbReference>
<evidence type="ECO:0000313" key="4">
    <source>
        <dbReference type="EMBL" id="ATY70200.1"/>
    </source>
</evidence>
<keyword evidence="5" id="KW-1185">Reference proteome</keyword>
<evidence type="ECO:0000259" key="3">
    <source>
        <dbReference type="PROSITE" id="PS51635"/>
    </source>
</evidence>
<feature type="domain" description="PNPLA" evidence="3">
    <location>
        <begin position="30"/>
        <end position="281"/>
    </location>
</feature>
<reference evidence="4" key="1">
    <citation type="journal article" date="2021" name="Virus">
        <title>The discovery, distribution and diversity of DNA viruses associated with Drosophila melanogaster in Europe.</title>
        <authorList>
            <person name="Wallace M.A."/>
            <person name="Coffman K.A."/>
            <person name="Gilbert C."/>
            <person name="Ravindran S."/>
            <person name="Albery G.F."/>
            <person name="Abbott J."/>
            <person name="Argyridou E."/>
            <person name="Bellosta P."/>
            <person name="Betancourt A.J."/>
            <person name="Colinet H."/>
            <person name="Eric K."/>
            <person name="Glaser-Schmitt A."/>
            <person name="Grath S."/>
            <person name="Jelic M."/>
            <person name="Kankare M."/>
            <person name="Kozeretska I."/>
            <person name="Loeschcke V."/>
            <person name="Montchamp-Moreau C."/>
            <person name="Ometto L."/>
            <person name="Onder B.S."/>
            <person name="Orengo D.J."/>
            <person name="Parsch J."/>
            <person name="Pascual M."/>
            <person name="Patenkovic A."/>
            <person name="Puerma E."/>
            <person name="Ritchie M.G."/>
            <person name="Rota-Stabelli O."/>
            <person name="Schou M.F."/>
            <person name="Serga S.V."/>
            <person name="Stamenkovic-Radak M."/>
            <person name="Tanaskovic M."/>
            <person name="Veselinovic M.S."/>
            <person name="Vieira J."/>
            <person name="Vieira C.P."/>
            <person name="Kapun M."/>
            <person name="Flatt T."/>
            <person name="Gonzalez J."/>
            <person name="Staubach F."/>
            <person name="Obbard D.J."/>
        </authorList>
    </citation>
    <scope>NUCLEOTIDE SEQUENCE</scope>
    <source>
        <strain evidence="4">DrosEU28 Tomelloso 2015</strain>
    </source>
</reference>
<feature type="active site" description="Proton acceptor" evidence="2">
    <location>
        <position position="268"/>
    </location>
</feature>
<feature type="active site" description="Nucleophile" evidence="2">
    <location>
        <position position="70"/>
    </location>
</feature>
<keyword evidence="2" id="KW-0378">Hydrolase</keyword>
<dbReference type="InterPro" id="IPR052580">
    <property type="entry name" value="Lipid_Hydrolase"/>
</dbReference>
<dbReference type="InterPro" id="IPR016035">
    <property type="entry name" value="Acyl_Trfase/lysoPLipase"/>
</dbReference>
<dbReference type="RefSeq" id="YP_009553420.1">
    <property type="nucleotide sequence ID" value="NC_040789.1"/>
</dbReference>
<dbReference type="PANTHER" id="PTHR46394">
    <property type="entry name" value="ANNEXIN"/>
    <property type="match status" value="1"/>
</dbReference>
<sequence length="394" mass="44548">MRLSNIVLLLFIGKVWAESANEPLPPFKNIAFEGGGSKALSYVGSLLALKEFNYYTSEGKYTFDKIGGTSAGCFVGFLVALDIDPEKIEELIYKLDIFQSSINFDGSILDFNNGQNPHSEYNQDEHLNENGIPIAEEGLDDTSWYTIIMKTFGIINRAKEIVDLWLKHNSPGLSNEKMFIDFMNKVILPLSRYRSQIKSIETLNFIDLEAKTNHNLHCFATQLNDRLLYEFSSKQTPHEYVAKALYASMSLPGLFKPLVDGCGKTLVDGGLLYNFPINMNDADGVVDDTTLGLSLGKKPTEYQHTEINDLAIISNQNFKFSKMSTIDYFEAIYSIMIDQEALVYSSKSFNEHRVIYLESPIKTLDLNLKHSIKSLAINKAYLNTVKFLKEKHNM</sequence>
<name>A0A2H4T2U1_9VIRU</name>
<dbReference type="OrthoDB" id="18273at10239"/>
<dbReference type="GeneID" id="41701374"/>
<dbReference type="Gene3D" id="3.40.1090.10">
    <property type="entry name" value="Cytosolic phospholipase A2 catalytic domain"/>
    <property type="match status" value="1"/>
</dbReference>
<dbReference type="EMBL" id="KY457233">
    <property type="protein sequence ID" value="ATY70200.1"/>
    <property type="molecule type" value="Genomic_DNA"/>
</dbReference>
<dbReference type="GO" id="GO:0016042">
    <property type="term" value="P:lipid catabolic process"/>
    <property type="evidence" value="ECO:0007669"/>
    <property type="project" value="UniProtKB-UniRule"/>
</dbReference>
<protein>
    <submittedName>
        <fullName evidence="4">Patatin-like phospholipase-like protein</fullName>
    </submittedName>
</protein>
<feature type="short sequence motif" description="DGA/G" evidence="2">
    <location>
        <begin position="268"/>
        <end position="270"/>
    </location>
</feature>